<organism evidence="6">
    <name type="scientific">Tanacetum cinerariifolium</name>
    <name type="common">Dalmatian daisy</name>
    <name type="synonym">Chrysanthemum cinerariifolium</name>
    <dbReference type="NCBI Taxonomy" id="118510"/>
    <lineage>
        <taxon>Eukaryota</taxon>
        <taxon>Viridiplantae</taxon>
        <taxon>Streptophyta</taxon>
        <taxon>Embryophyta</taxon>
        <taxon>Tracheophyta</taxon>
        <taxon>Spermatophyta</taxon>
        <taxon>Magnoliopsida</taxon>
        <taxon>eudicotyledons</taxon>
        <taxon>Gunneridae</taxon>
        <taxon>Pentapetalae</taxon>
        <taxon>asterids</taxon>
        <taxon>campanulids</taxon>
        <taxon>Asterales</taxon>
        <taxon>Asteraceae</taxon>
        <taxon>Asteroideae</taxon>
        <taxon>Anthemideae</taxon>
        <taxon>Anthemidinae</taxon>
        <taxon>Tanacetum</taxon>
    </lineage>
</organism>
<dbReference type="InterPro" id="IPR036397">
    <property type="entry name" value="RNaseH_sf"/>
</dbReference>
<dbReference type="FunFam" id="3.30.70.270:FF:000063">
    <property type="entry name" value="Zinc knuckle domaincontaining protein"/>
    <property type="match status" value="1"/>
</dbReference>
<accession>A0A6L2KB23</accession>
<keyword evidence="6" id="KW-0548">Nucleotidyltransferase</keyword>
<dbReference type="SUPFAM" id="SSF53098">
    <property type="entry name" value="Ribonuclease H-like"/>
    <property type="match status" value="1"/>
</dbReference>
<evidence type="ECO:0000259" key="5">
    <source>
        <dbReference type="SMART" id="SM00343"/>
    </source>
</evidence>
<dbReference type="Gene3D" id="3.30.70.270">
    <property type="match status" value="1"/>
</dbReference>
<dbReference type="Pfam" id="PF17919">
    <property type="entry name" value="RT_RNaseH_2"/>
    <property type="match status" value="1"/>
</dbReference>
<evidence type="ECO:0000256" key="3">
    <source>
        <dbReference type="ARBA" id="ARBA00023125"/>
    </source>
</evidence>
<evidence type="ECO:0000256" key="1">
    <source>
        <dbReference type="ARBA" id="ARBA00022670"/>
    </source>
</evidence>
<dbReference type="InterPro" id="IPR012337">
    <property type="entry name" value="RNaseH-like_sf"/>
</dbReference>
<dbReference type="GO" id="GO:0003964">
    <property type="term" value="F:RNA-directed DNA polymerase activity"/>
    <property type="evidence" value="ECO:0007669"/>
    <property type="project" value="UniProtKB-KW"/>
</dbReference>
<keyword evidence="2" id="KW-0378">Hydrolase</keyword>
<feature type="region of interest" description="Disordered" evidence="4">
    <location>
        <begin position="23"/>
        <end position="60"/>
    </location>
</feature>
<dbReference type="InterPro" id="IPR043502">
    <property type="entry name" value="DNA/RNA_pol_sf"/>
</dbReference>
<dbReference type="InterPro" id="IPR056924">
    <property type="entry name" value="SH3_Tf2-1"/>
</dbReference>
<reference evidence="6" key="1">
    <citation type="journal article" date="2019" name="Sci. Rep.">
        <title>Draft genome of Tanacetum cinerariifolium, the natural source of mosquito coil.</title>
        <authorList>
            <person name="Yamashiro T."/>
            <person name="Shiraishi A."/>
            <person name="Satake H."/>
            <person name="Nakayama K."/>
        </authorList>
    </citation>
    <scope>NUCLEOTIDE SEQUENCE</scope>
</reference>
<dbReference type="EMBL" id="BKCJ010001959">
    <property type="protein sequence ID" value="GEU45245.1"/>
    <property type="molecule type" value="Genomic_DNA"/>
</dbReference>
<dbReference type="GO" id="GO:0006508">
    <property type="term" value="P:proteolysis"/>
    <property type="evidence" value="ECO:0007669"/>
    <property type="project" value="UniProtKB-KW"/>
</dbReference>
<feature type="compositionally biased region" description="Basic and acidic residues" evidence="4">
    <location>
        <begin position="47"/>
        <end position="60"/>
    </location>
</feature>
<sequence length="904" mass="104018">MYVSGYFRLSRMVRDTLGYPVWRNQPPKQVRRHDDKMPSNEDEGEDTMDKYNRGPRRGDRLRTMVGQNVNPRGYSERQSYWVKAEIPNFVRNLDIEVVAYKLRGGAGAWWQREQDNRREQGRLRMKHMIKGRFLPLDIEQILYQQYQNCVQAKRTVVDYTGEFLRLQARCNLRETNEQSAARYISGLNSLIQERLSLTPIWSVDQAQNMVMKAERMASKTKVGFRRSNMESSSNYRSRLNPIQSTIPSTTIITSSFKASGSGVDKNKESQTINSNPYARLTGTKCFRCDEPRHWSNVCPKRSTYYSVESGNDVLISDDAFQEEDELEYVEPLDEEAEQAAYVVQRTLCSPRGMSCVISPKTKLENMTLVTLVASPKEFQAKRKETGVSYALVVKGIEDVMKNAIPTFLGYIVSLDGIHVDETKVQAVRDWSSPKTLSEVRSFHRLATFYRRFVNNFSSIVASITNCLKKGPFQWNKEANEGFKIIKEKLTTAPVLSLPKFDKVFELECDACGTKIGAVLSQEGRPVAFCSEKLNDARQKWSTYKQDLYEVVQAMKKHLNKIHARWASFLEKFNYVIKHESGSSNKVADALSRKTTLLVTISNEVVGFDSIKELYASDEDFGNIWMKLETKQHQGEFILLDGYLFKGNRLCIPKTSLRSQLIKERCVMCQEGKGKAQNIDLYMPLPILESPWVDISMDFVLGFPRTQRGVDFIFVIVDRFSNMAHFIPFINSDRDSKFLAHFLVDTMETIGSTGFSPFEVVYKTFPRHVVDLVDLPGKKNVQENRIVEEVQATHEVVRANIIEENAKYKIVADKHRRKKLFQVGDEVMAFIRKKCFSVGTYSKLQPKKYGSYKILRKIINNAYVVDFPNNMSIWKTFNVLDIYEFHSKDVNEGKHSRTSSSKEGE</sequence>
<keyword evidence="6" id="KW-0695">RNA-directed DNA polymerase</keyword>
<dbReference type="InterPro" id="IPR041577">
    <property type="entry name" value="RT_RNaseH_2"/>
</dbReference>
<dbReference type="InterPro" id="IPR001878">
    <property type="entry name" value="Znf_CCHC"/>
</dbReference>
<feature type="domain" description="CCHC-type" evidence="5">
    <location>
        <begin position="284"/>
        <end position="300"/>
    </location>
</feature>
<dbReference type="PANTHER" id="PTHR35046">
    <property type="entry name" value="ZINC KNUCKLE (CCHC-TYPE) FAMILY PROTEIN"/>
    <property type="match status" value="1"/>
</dbReference>
<dbReference type="GO" id="GO:0004190">
    <property type="term" value="F:aspartic-type endopeptidase activity"/>
    <property type="evidence" value="ECO:0007669"/>
    <property type="project" value="UniProtKB-KW"/>
</dbReference>
<proteinExistence type="predicted"/>
<dbReference type="SUPFAM" id="SSF57756">
    <property type="entry name" value="Retrovirus zinc finger-like domains"/>
    <property type="match status" value="1"/>
</dbReference>
<keyword evidence="1" id="KW-0645">Protease</keyword>
<evidence type="ECO:0000256" key="2">
    <source>
        <dbReference type="ARBA" id="ARBA00022750"/>
    </source>
</evidence>
<dbReference type="GO" id="GO:0008270">
    <property type="term" value="F:zinc ion binding"/>
    <property type="evidence" value="ECO:0007669"/>
    <property type="project" value="InterPro"/>
</dbReference>
<dbReference type="Pfam" id="PF24626">
    <property type="entry name" value="SH3_Tf2-1"/>
    <property type="match status" value="1"/>
</dbReference>
<protein>
    <submittedName>
        <fullName evidence="6">RNA-directed DNA polymerase</fullName>
    </submittedName>
</protein>
<dbReference type="CDD" id="cd09274">
    <property type="entry name" value="RNase_HI_RT_Ty3"/>
    <property type="match status" value="1"/>
</dbReference>
<gene>
    <name evidence="6" type="ORF">Tci_017223</name>
</gene>
<dbReference type="GO" id="GO:0003677">
    <property type="term" value="F:DNA binding"/>
    <property type="evidence" value="ECO:0007669"/>
    <property type="project" value="UniProtKB-KW"/>
</dbReference>
<evidence type="ECO:0000313" key="6">
    <source>
        <dbReference type="EMBL" id="GEU45245.1"/>
    </source>
</evidence>
<dbReference type="InterPro" id="IPR043128">
    <property type="entry name" value="Rev_trsase/Diguanyl_cyclase"/>
</dbReference>
<keyword evidence="6" id="KW-0808">Transferase</keyword>
<dbReference type="SMART" id="SM00343">
    <property type="entry name" value="ZnF_C2HC"/>
    <property type="match status" value="1"/>
</dbReference>
<keyword evidence="2" id="KW-0064">Aspartyl protease</keyword>
<evidence type="ECO:0000256" key="4">
    <source>
        <dbReference type="SAM" id="MobiDB-lite"/>
    </source>
</evidence>
<name>A0A6L2KB23_TANCI</name>
<keyword evidence="3" id="KW-0238">DNA-binding</keyword>
<dbReference type="Pfam" id="PF03732">
    <property type="entry name" value="Retrotrans_gag"/>
    <property type="match status" value="1"/>
</dbReference>
<comment type="caution">
    <text evidence="6">The sequence shown here is derived from an EMBL/GenBank/DDBJ whole genome shotgun (WGS) entry which is preliminary data.</text>
</comment>
<dbReference type="InterPro" id="IPR036875">
    <property type="entry name" value="Znf_CCHC_sf"/>
</dbReference>
<dbReference type="Gene3D" id="3.30.420.10">
    <property type="entry name" value="Ribonuclease H-like superfamily/Ribonuclease H"/>
    <property type="match status" value="1"/>
</dbReference>
<dbReference type="InterPro" id="IPR005162">
    <property type="entry name" value="Retrotrans_gag_dom"/>
</dbReference>
<dbReference type="AlphaFoldDB" id="A0A6L2KB23"/>
<dbReference type="PANTHER" id="PTHR35046:SF18">
    <property type="entry name" value="RNA-DIRECTED DNA POLYMERASE"/>
    <property type="match status" value="1"/>
</dbReference>
<dbReference type="SUPFAM" id="SSF56672">
    <property type="entry name" value="DNA/RNA polymerases"/>
    <property type="match status" value="1"/>
</dbReference>